<feature type="transmembrane region" description="Helical" evidence="7">
    <location>
        <begin position="21"/>
        <end position="42"/>
    </location>
</feature>
<dbReference type="EMBL" id="BAAAUV010000006">
    <property type="protein sequence ID" value="GAA3211657.1"/>
    <property type="molecule type" value="Genomic_DNA"/>
</dbReference>
<keyword evidence="3 7" id="KW-0812">Transmembrane</keyword>
<comment type="caution">
    <text evidence="10">The sequence shown here is derived from an EMBL/GenBank/DDBJ whole genome shotgun (WGS) entry which is preliminary data.</text>
</comment>
<reference evidence="11" key="1">
    <citation type="journal article" date="2019" name="Int. J. Syst. Evol. Microbiol.">
        <title>The Global Catalogue of Microorganisms (GCM) 10K type strain sequencing project: providing services to taxonomists for standard genome sequencing and annotation.</title>
        <authorList>
            <consortium name="The Broad Institute Genomics Platform"/>
            <consortium name="The Broad Institute Genome Sequencing Center for Infectious Disease"/>
            <person name="Wu L."/>
            <person name="Ma J."/>
        </authorList>
    </citation>
    <scope>NUCLEOTIDE SEQUENCE [LARGE SCALE GENOMIC DNA]</scope>
    <source>
        <strain evidence="11">JCM 9377</strain>
    </source>
</reference>
<evidence type="ECO:0000256" key="1">
    <source>
        <dbReference type="ARBA" id="ARBA00004651"/>
    </source>
</evidence>
<evidence type="ECO:0000259" key="9">
    <source>
        <dbReference type="Pfam" id="PF12704"/>
    </source>
</evidence>
<comment type="similarity">
    <text evidence="6">Belongs to the ABC-4 integral membrane protein family.</text>
</comment>
<evidence type="ECO:0000259" key="8">
    <source>
        <dbReference type="Pfam" id="PF02687"/>
    </source>
</evidence>
<evidence type="ECO:0000313" key="11">
    <source>
        <dbReference type="Proteomes" id="UP001501237"/>
    </source>
</evidence>
<evidence type="ECO:0000256" key="4">
    <source>
        <dbReference type="ARBA" id="ARBA00022989"/>
    </source>
</evidence>
<evidence type="ECO:0000256" key="5">
    <source>
        <dbReference type="ARBA" id="ARBA00023136"/>
    </source>
</evidence>
<dbReference type="InterPro" id="IPR050250">
    <property type="entry name" value="Macrolide_Exporter_MacB"/>
</dbReference>
<evidence type="ECO:0000256" key="6">
    <source>
        <dbReference type="ARBA" id="ARBA00038076"/>
    </source>
</evidence>
<feature type="domain" description="MacB-like periplasmic core" evidence="9">
    <location>
        <begin position="21"/>
        <end position="246"/>
    </location>
</feature>
<dbReference type="PANTHER" id="PTHR30572:SF4">
    <property type="entry name" value="ABC TRANSPORTER PERMEASE YTRF"/>
    <property type="match status" value="1"/>
</dbReference>
<comment type="subcellular location">
    <subcellularLocation>
        <location evidence="1">Cell membrane</location>
        <topology evidence="1">Multi-pass membrane protein</topology>
    </subcellularLocation>
</comment>
<evidence type="ECO:0000256" key="7">
    <source>
        <dbReference type="SAM" id="Phobius"/>
    </source>
</evidence>
<protein>
    <submittedName>
        <fullName evidence="10">ABC transporter permease</fullName>
    </submittedName>
</protein>
<accession>A0ABP6QAA9</accession>
<evidence type="ECO:0000313" key="10">
    <source>
        <dbReference type="EMBL" id="GAA3211657.1"/>
    </source>
</evidence>
<feature type="transmembrane region" description="Helical" evidence="7">
    <location>
        <begin position="280"/>
        <end position="305"/>
    </location>
</feature>
<proteinExistence type="inferred from homology"/>
<organism evidence="10 11">
    <name type="scientific">Actinocorallia longicatena</name>
    <dbReference type="NCBI Taxonomy" id="111803"/>
    <lineage>
        <taxon>Bacteria</taxon>
        <taxon>Bacillati</taxon>
        <taxon>Actinomycetota</taxon>
        <taxon>Actinomycetes</taxon>
        <taxon>Streptosporangiales</taxon>
        <taxon>Thermomonosporaceae</taxon>
        <taxon>Actinocorallia</taxon>
    </lineage>
</organism>
<keyword evidence="4 7" id="KW-1133">Transmembrane helix</keyword>
<gene>
    <name evidence="10" type="ORF">GCM10010468_30470</name>
</gene>
<keyword evidence="2" id="KW-1003">Cell membrane</keyword>
<dbReference type="Proteomes" id="UP001501237">
    <property type="component" value="Unassembled WGS sequence"/>
</dbReference>
<keyword evidence="11" id="KW-1185">Reference proteome</keyword>
<keyword evidence="5 7" id="KW-0472">Membrane</keyword>
<feature type="transmembrane region" description="Helical" evidence="7">
    <location>
        <begin position="364"/>
        <end position="387"/>
    </location>
</feature>
<dbReference type="Pfam" id="PF02687">
    <property type="entry name" value="FtsX"/>
    <property type="match status" value="1"/>
</dbReference>
<dbReference type="Pfam" id="PF12704">
    <property type="entry name" value="MacB_PCD"/>
    <property type="match status" value="1"/>
</dbReference>
<sequence>MRPLEILRFALRGLSANKLRSGLTMLGILIGVGAVILLVAVGNGSSVKIKSSISSLGAGALTVSSSTSRASTTMTQAKKLSVADAGALVDPVNAPHVKSSSPVVNASSATTTYGSTSHSISQFVGTYPGYFEAASKKVATGRMFTDAEVKSGAKVTVIGQTVVEDLFGQVDPLGKKINVNGTYFTVVGVLAEAGSSSTGFQDADDVAVAPLTAVQGTLTSYGSVSQIVVQAVSADDVDAAQAEVTSVLNQRHGITGTTSDFQVFNQASLQSAVADSSETFTVLLGAVAAISLLVGGIGVTNIMLVTVTERTREIGIRKAIGAPKGAILGQFIAEATVLSLSGGVLGVLAGVGGSQFKIVGVEPVIVPSSIALALGVSVAIGLFFGSYPANRAAGLRPIEALRHQ</sequence>
<dbReference type="InterPro" id="IPR025857">
    <property type="entry name" value="MacB_PCD"/>
</dbReference>
<dbReference type="InterPro" id="IPR003838">
    <property type="entry name" value="ABC3_permease_C"/>
</dbReference>
<evidence type="ECO:0000256" key="3">
    <source>
        <dbReference type="ARBA" id="ARBA00022692"/>
    </source>
</evidence>
<feature type="transmembrane region" description="Helical" evidence="7">
    <location>
        <begin position="326"/>
        <end position="352"/>
    </location>
</feature>
<dbReference type="PANTHER" id="PTHR30572">
    <property type="entry name" value="MEMBRANE COMPONENT OF TRANSPORTER-RELATED"/>
    <property type="match status" value="1"/>
</dbReference>
<evidence type="ECO:0000256" key="2">
    <source>
        <dbReference type="ARBA" id="ARBA00022475"/>
    </source>
</evidence>
<dbReference type="RefSeq" id="WP_344828327.1">
    <property type="nucleotide sequence ID" value="NZ_BAAAUV010000006.1"/>
</dbReference>
<name>A0ABP6QAA9_9ACTN</name>
<feature type="domain" description="ABC3 transporter permease C-terminal" evidence="8">
    <location>
        <begin position="286"/>
        <end position="395"/>
    </location>
</feature>